<dbReference type="InterPro" id="IPR035992">
    <property type="entry name" value="Ricin_B-like_lectins"/>
</dbReference>
<organism evidence="3 4">
    <name type="scientific">Streptomyces kanamyceticus</name>
    <dbReference type="NCBI Taxonomy" id="1967"/>
    <lineage>
        <taxon>Bacteria</taxon>
        <taxon>Bacillati</taxon>
        <taxon>Actinomycetota</taxon>
        <taxon>Actinomycetes</taxon>
        <taxon>Kitasatosporales</taxon>
        <taxon>Streptomycetaceae</taxon>
        <taxon>Streptomyces</taxon>
    </lineage>
</organism>
<dbReference type="AlphaFoldDB" id="A0A5J6GQQ4"/>
<evidence type="ECO:0000259" key="2">
    <source>
        <dbReference type="Pfam" id="PF00652"/>
    </source>
</evidence>
<name>A0A5J6GQQ4_STRKN</name>
<dbReference type="CDD" id="cd00161">
    <property type="entry name" value="beta-trefoil_Ricin-like"/>
    <property type="match status" value="1"/>
</dbReference>
<dbReference type="Proteomes" id="UP000325529">
    <property type="component" value="Chromosome"/>
</dbReference>
<dbReference type="KEGG" id="ska:CP970_42330"/>
<dbReference type="SUPFAM" id="SSF50370">
    <property type="entry name" value="Ricin B-like lectins"/>
    <property type="match status" value="1"/>
</dbReference>
<keyword evidence="4" id="KW-1185">Reference proteome</keyword>
<feature type="domain" description="Ricin B lectin" evidence="2">
    <location>
        <begin position="61"/>
        <end position="181"/>
    </location>
</feature>
<dbReference type="Gene3D" id="2.80.10.50">
    <property type="match status" value="1"/>
</dbReference>
<evidence type="ECO:0000256" key="1">
    <source>
        <dbReference type="SAM" id="SignalP"/>
    </source>
</evidence>
<sequence length="185" mass="20169">MRKQRIGRMLGALALGIGAVPASAAVVHADGVAQQEARPKCPDGHYAYTFGTPGGPGAYVYLNVAGGSHKGAKVITYPWSGGKGNEMWCLTAGPKGYGHRMHPYDNKNLCLDVPGSRYKKGQGLIVWDCNGRKNQTFYVQPVHTDNPYSIIGPWEKSDLKVHRGKDAVGSQVSLWPHMNTHAEWR</sequence>
<gene>
    <name evidence="3" type="ORF">CP970_42330</name>
</gene>
<protein>
    <recommendedName>
        <fullName evidence="2">Ricin B lectin domain-containing protein</fullName>
    </recommendedName>
</protein>
<dbReference type="RefSeq" id="WP_055545528.1">
    <property type="nucleotide sequence ID" value="NZ_CP023699.1"/>
</dbReference>
<accession>A0A5J6GQQ4</accession>
<keyword evidence="1" id="KW-0732">Signal</keyword>
<dbReference type="OrthoDB" id="4273937at2"/>
<feature type="signal peptide" evidence="1">
    <location>
        <begin position="1"/>
        <end position="24"/>
    </location>
</feature>
<feature type="chain" id="PRO_5023855053" description="Ricin B lectin domain-containing protein" evidence="1">
    <location>
        <begin position="25"/>
        <end position="185"/>
    </location>
</feature>
<dbReference type="InterPro" id="IPR000772">
    <property type="entry name" value="Ricin_B_lectin"/>
</dbReference>
<evidence type="ECO:0000313" key="3">
    <source>
        <dbReference type="EMBL" id="QEU96704.1"/>
    </source>
</evidence>
<dbReference type="PROSITE" id="PS50231">
    <property type="entry name" value="RICIN_B_LECTIN"/>
    <property type="match status" value="1"/>
</dbReference>
<evidence type="ECO:0000313" key="4">
    <source>
        <dbReference type="Proteomes" id="UP000325529"/>
    </source>
</evidence>
<reference evidence="3 4" key="1">
    <citation type="submission" date="2017-09" db="EMBL/GenBank/DDBJ databases">
        <authorList>
            <person name="Lee N."/>
            <person name="Cho B.-K."/>
        </authorList>
    </citation>
    <scope>NUCLEOTIDE SEQUENCE [LARGE SCALE GENOMIC DNA]</scope>
    <source>
        <strain evidence="3 4">ATCC 12853</strain>
    </source>
</reference>
<dbReference type="EMBL" id="CP023699">
    <property type="protein sequence ID" value="QEU96704.1"/>
    <property type="molecule type" value="Genomic_DNA"/>
</dbReference>
<dbReference type="Pfam" id="PF00652">
    <property type="entry name" value="Ricin_B_lectin"/>
    <property type="match status" value="1"/>
</dbReference>
<proteinExistence type="predicted"/>